<name>A0A820VNK9_9BILA</name>
<accession>A0A820VNK9</accession>
<keyword evidence="6" id="KW-1185">Reference proteome</keyword>
<dbReference type="EMBL" id="CAJOBO010003761">
    <property type="protein sequence ID" value="CAF4502561.1"/>
    <property type="molecule type" value="Genomic_DNA"/>
</dbReference>
<sequence length="1083" mass="123207">MLIVYLLACKDPLEILLLDSDDLLELKKATCLKLNNNSFTVLPGVKSKLNLLKCVLTKKRNELKRESSKRSSNSSITNILSDNNSISNNLNHSADILAATPTNTFTSLINNCITAQENIKRYLIDSLDDWCKKMRTTDDQYEMLELKENLDYDVIIDLDGGKVFIRCKCGTIATLGKKDNNYILSNYIRHLTSSNPCPVILKKLQAPKNVDESEISTFENTNPSKDSFEKKKFIMSNTPFYINLAEQVLSYKNQSFYDLVQQQCGDVVVEIMQLQDISSVECLLEVGDIFAFLNLDSNELIQIKKKAGIFLNNGSYVLKTGILYKVQTFINILNELSRKHVNYSDRQSSNESCNLTVPEELVEKLPFIRTLITYSSLVVNSKADFTLLNILLSNMFRNLGIADKGFRYESIVRQFATALYVLGGRSAYEFLRLNIPGLLPSVQILQAAISATENNLTEGKFNYEGACNYFNSIQATLGFIAEDATAVIPKITYDTTSDTFVGFALPLDNCGLPINNTYSTKSFNIFEEWCSNTPKAKLLTAHLIQPLSHSSSPSPYLFSAYGTDNKYKSIDVLSRWHRIYQEYKANGIRILGFSTDCDSRYLQAMRASLGFFGQFAYQDHPDLLNIDIPRSWSWFFIQSEQLYICFQDPIHICTKLRNRLLSETATLLLGNQLINMDPLMDLINNYSKLDHGLVCSDVNPKDRQNYNSAAKISNDNILILLKNITNSFGLNIYLQAIQSVRLAYIDKNTDIIERIYYAWVSVFIFRSWLVWIDSKDKKDLDLIISQLLNLDLNDTKKKYQVKRQYFITYQSYFCVEINAHSLIYLATLVCEGKLPFEALNISLQNSQTCEGMFRSARAISSITSAGVNFTILQFLKRANKLRALQNIKNSSHENHLRFPQHHKLAKTNQVTSTGQDKNALSKKSIENAVLKAYKYVSNLFSQMNLKALLRKGQFISIDEMSNIVLSSLDDFWSSDLGTINSETGSNEIDSENEINNEDQSNVVYDSDEEFELNDHLNVSDDINVSSYQGIRLFDNVKQELAHSYFKVSVNNENKYLNKQAACWILEKDKTSLSSNRLSRVQGR</sequence>
<organism evidence="4 5">
    <name type="scientific">Rotaria socialis</name>
    <dbReference type="NCBI Taxonomy" id="392032"/>
    <lineage>
        <taxon>Eukaryota</taxon>
        <taxon>Metazoa</taxon>
        <taxon>Spiralia</taxon>
        <taxon>Gnathifera</taxon>
        <taxon>Rotifera</taxon>
        <taxon>Eurotatoria</taxon>
        <taxon>Bdelloidea</taxon>
        <taxon>Philodinida</taxon>
        <taxon>Philodinidae</taxon>
        <taxon>Rotaria</taxon>
    </lineage>
</organism>
<evidence type="ECO:0000313" key="3">
    <source>
        <dbReference type="EMBL" id="CAF4500368.1"/>
    </source>
</evidence>
<dbReference type="Proteomes" id="UP000663833">
    <property type="component" value="Unassembled WGS sequence"/>
</dbReference>
<proteinExistence type="predicted"/>
<evidence type="ECO:0000313" key="1">
    <source>
        <dbReference type="EMBL" id="CAF3302803.1"/>
    </source>
</evidence>
<dbReference type="EMBL" id="CAJNXB010003243">
    <property type="protein sequence ID" value="CAF3302803.1"/>
    <property type="molecule type" value="Genomic_DNA"/>
</dbReference>
<dbReference type="Proteomes" id="UP000663851">
    <property type="component" value="Unassembled WGS sequence"/>
</dbReference>
<dbReference type="OrthoDB" id="10064970at2759"/>
<dbReference type="EMBL" id="CAJOBP010006762">
    <property type="protein sequence ID" value="CAF4500368.1"/>
    <property type="molecule type" value="Genomic_DNA"/>
</dbReference>
<evidence type="ECO:0000313" key="5">
    <source>
        <dbReference type="Proteomes" id="UP000663851"/>
    </source>
</evidence>
<evidence type="ECO:0000313" key="2">
    <source>
        <dbReference type="EMBL" id="CAF3309326.1"/>
    </source>
</evidence>
<comment type="caution">
    <text evidence="4">The sequence shown here is derived from an EMBL/GenBank/DDBJ whole genome shotgun (WGS) entry which is preliminary data.</text>
</comment>
<reference evidence="4" key="1">
    <citation type="submission" date="2021-02" db="EMBL/GenBank/DDBJ databases">
        <authorList>
            <person name="Nowell W R."/>
        </authorList>
    </citation>
    <scope>NUCLEOTIDE SEQUENCE</scope>
</reference>
<dbReference type="Proteomes" id="UP000663873">
    <property type="component" value="Unassembled WGS sequence"/>
</dbReference>
<evidence type="ECO:0000313" key="4">
    <source>
        <dbReference type="EMBL" id="CAF4502561.1"/>
    </source>
</evidence>
<protein>
    <submittedName>
        <fullName evidence="4">Uncharacterized protein</fullName>
    </submittedName>
</protein>
<gene>
    <name evidence="4" type="ORF">HFQ381_LOCUS27879</name>
    <name evidence="2" type="ORF">LUA448_LOCUS8824</name>
    <name evidence="1" type="ORF">TIS948_LOCUS18504</name>
    <name evidence="3" type="ORF">UJA718_LOCUS26280</name>
</gene>
<evidence type="ECO:0000313" key="6">
    <source>
        <dbReference type="Proteomes" id="UP000663873"/>
    </source>
</evidence>
<dbReference type="Proteomes" id="UP000663825">
    <property type="component" value="Unassembled WGS sequence"/>
</dbReference>
<dbReference type="AlphaFoldDB" id="A0A820VNK9"/>
<dbReference type="EMBL" id="CAJNYD010000991">
    <property type="protein sequence ID" value="CAF3309326.1"/>
    <property type="molecule type" value="Genomic_DNA"/>
</dbReference>